<reference evidence="1" key="1">
    <citation type="journal article" date="2019" name="Sci. Rep.">
        <title>Draft genome of Tanacetum cinerariifolium, the natural source of mosquito coil.</title>
        <authorList>
            <person name="Yamashiro T."/>
            <person name="Shiraishi A."/>
            <person name="Satake H."/>
            <person name="Nakayama K."/>
        </authorList>
    </citation>
    <scope>NUCLEOTIDE SEQUENCE</scope>
</reference>
<evidence type="ECO:0000313" key="1">
    <source>
        <dbReference type="EMBL" id="GFB00298.1"/>
    </source>
</evidence>
<dbReference type="EMBL" id="BKCJ010531321">
    <property type="protein sequence ID" value="GFB00298.1"/>
    <property type="molecule type" value="Genomic_DNA"/>
</dbReference>
<comment type="caution">
    <text evidence="1">The sequence shown here is derived from an EMBL/GenBank/DDBJ whole genome shotgun (WGS) entry which is preliminary data.</text>
</comment>
<accession>A0A699KKY9</accession>
<dbReference type="AlphaFoldDB" id="A0A699KKY9"/>
<proteinExistence type="predicted"/>
<sequence length="168" mass="18242">SLSKEYLRCRATGVDGNSATNLGLGSIPPSFGPQQGNITFGDSVTNQGNTTLSLQQQALLTHMVYGSGNQSTPHGQETFLPQAFNTMTLQEPNANWNMDTGSDELRTLVSRNFISCNKTKPSVLCHACHLGKHVRLPFSLYETIVTSPFDIIHSDLWTSPLSSITGTK</sequence>
<gene>
    <name evidence="1" type="ORF">Tci_672269</name>
</gene>
<name>A0A699KKY9_TANCI</name>
<organism evidence="1">
    <name type="scientific">Tanacetum cinerariifolium</name>
    <name type="common">Dalmatian daisy</name>
    <name type="synonym">Chrysanthemum cinerariifolium</name>
    <dbReference type="NCBI Taxonomy" id="118510"/>
    <lineage>
        <taxon>Eukaryota</taxon>
        <taxon>Viridiplantae</taxon>
        <taxon>Streptophyta</taxon>
        <taxon>Embryophyta</taxon>
        <taxon>Tracheophyta</taxon>
        <taxon>Spermatophyta</taxon>
        <taxon>Magnoliopsida</taxon>
        <taxon>eudicotyledons</taxon>
        <taxon>Gunneridae</taxon>
        <taxon>Pentapetalae</taxon>
        <taxon>asterids</taxon>
        <taxon>campanulids</taxon>
        <taxon>Asterales</taxon>
        <taxon>Asteraceae</taxon>
        <taxon>Asteroideae</taxon>
        <taxon>Anthemideae</taxon>
        <taxon>Anthemidinae</taxon>
        <taxon>Tanacetum</taxon>
    </lineage>
</organism>
<feature type="non-terminal residue" evidence="1">
    <location>
        <position position="1"/>
    </location>
</feature>
<protein>
    <submittedName>
        <fullName evidence="1">Ribonuclease H-like domain-containing protein</fullName>
    </submittedName>
</protein>